<evidence type="ECO:0000256" key="3">
    <source>
        <dbReference type="ARBA" id="ARBA00022574"/>
    </source>
</evidence>
<dbReference type="AlphaFoldDB" id="A0A316VSG6"/>
<dbReference type="Pfam" id="PF23098">
    <property type="entry name" value="Beta-prop_NOL10_N"/>
    <property type="match status" value="1"/>
</dbReference>
<feature type="region of interest" description="Disordered" evidence="6">
    <location>
        <begin position="1"/>
        <end position="49"/>
    </location>
</feature>
<dbReference type="InterPro" id="IPR012580">
    <property type="entry name" value="NUC153"/>
</dbReference>
<keyword evidence="4" id="KW-0677">Repeat</keyword>
<keyword evidence="3" id="KW-0853">WD repeat</keyword>
<dbReference type="EMBL" id="KZ819434">
    <property type="protein sequence ID" value="PWN39998.1"/>
    <property type="molecule type" value="Genomic_DNA"/>
</dbReference>
<dbReference type="STRING" id="1522189.A0A316VSG6"/>
<dbReference type="GO" id="GO:0000462">
    <property type="term" value="P:maturation of SSU-rRNA from tricistronic rRNA transcript (SSU-rRNA, 5.8S rRNA, LSU-rRNA)"/>
    <property type="evidence" value="ECO:0007669"/>
    <property type="project" value="TreeGrafter"/>
</dbReference>
<dbReference type="InterPro" id="IPR040382">
    <property type="entry name" value="NOL10/Enp2"/>
</dbReference>
<evidence type="ECO:0000256" key="2">
    <source>
        <dbReference type="ARBA" id="ARBA00005264"/>
    </source>
</evidence>
<dbReference type="InterPro" id="IPR056550">
    <property type="entry name" value="NOL10_2nd"/>
</dbReference>
<dbReference type="GO" id="GO:0030686">
    <property type="term" value="C:90S preribosome"/>
    <property type="evidence" value="ECO:0007669"/>
    <property type="project" value="TreeGrafter"/>
</dbReference>
<dbReference type="PANTHER" id="PTHR14927">
    <property type="entry name" value="NUCLEOLAR PROTEIN 10"/>
    <property type="match status" value="1"/>
</dbReference>
<dbReference type="RefSeq" id="XP_025367158.1">
    <property type="nucleotide sequence ID" value="XM_025514679.1"/>
</dbReference>
<comment type="subcellular location">
    <subcellularLocation>
        <location evidence="1">Nucleus</location>
        <location evidence="1">Nucleolus</location>
    </subcellularLocation>
</comment>
<evidence type="ECO:0000256" key="4">
    <source>
        <dbReference type="ARBA" id="ARBA00022737"/>
    </source>
</evidence>
<feature type="domain" description="Nucleolar protein 10-like N-terminal" evidence="9">
    <location>
        <begin position="53"/>
        <end position="453"/>
    </location>
</feature>
<dbReference type="FunCoup" id="A0A316VSG6">
    <property type="interactions" value="692"/>
</dbReference>
<evidence type="ECO:0000259" key="7">
    <source>
        <dbReference type="Pfam" id="PF08159"/>
    </source>
</evidence>
<dbReference type="Gene3D" id="2.130.10.10">
    <property type="entry name" value="YVTN repeat-like/Quinoprotein amine dehydrogenase"/>
    <property type="match status" value="2"/>
</dbReference>
<dbReference type="Pfam" id="PF08159">
    <property type="entry name" value="NUC153"/>
    <property type="match status" value="1"/>
</dbReference>
<dbReference type="Pfam" id="PF23097">
    <property type="entry name" value="NOL10_2nd"/>
    <property type="match status" value="1"/>
</dbReference>
<evidence type="ECO:0000256" key="1">
    <source>
        <dbReference type="ARBA" id="ARBA00004604"/>
    </source>
</evidence>
<feature type="domain" description="NUC153" evidence="7">
    <location>
        <begin position="623"/>
        <end position="650"/>
    </location>
</feature>
<proteinExistence type="inferred from homology"/>
<reference evidence="10 11" key="1">
    <citation type="journal article" date="2018" name="Mol. Biol. Evol.">
        <title>Broad Genomic Sampling Reveals a Smut Pathogenic Ancestry of the Fungal Clade Ustilaginomycotina.</title>
        <authorList>
            <person name="Kijpornyongpan T."/>
            <person name="Mondo S.J."/>
            <person name="Barry K."/>
            <person name="Sandor L."/>
            <person name="Lee J."/>
            <person name="Lipzen A."/>
            <person name="Pangilinan J."/>
            <person name="LaButti K."/>
            <person name="Hainaut M."/>
            <person name="Henrissat B."/>
            <person name="Grigoriev I.V."/>
            <person name="Spatafora J.W."/>
            <person name="Aime M.C."/>
        </authorList>
    </citation>
    <scope>NUCLEOTIDE SEQUENCE [LARGE SCALE GENOMIC DNA]</scope>
    <source>
        <strain evidence="10 11">MCA 4658</strain>
    </source>
</reference>
<evidence type="ECO:0000256" key="6">
    <source>
        <dbReference type="SAM" id="MobiDB-lite"/>
    </source>
</evidence>
<evidence type="ECO:0000313" key="10">
    <source>
        <dbReference type="EMBL" id="PWN39998.1"/>
    </source>
</evidence>
<dbReference type="InterPro" id="IPR036322">
    <property type="entry name" value="WD40_repeat_dom_sf"/>
</dbReference>
<gene>
    <name evidence="10" type="ORF">IE81DRAFT_325972</name>
</gene>
<evidence type="ECO:0000313" key="11">
    <source>
        <dbReference type="Proteomes" id="UP000245783"/>
    </source>
</evidence>
<feature type="compositionally biased region" description="Basic and acidic residues" evidence="6">
    <location>
        <begin position="609"/>
        <end position="645"/>
    </location>
</feature>
<keyword evidence="11" id="KW-1185">Reference proteome</keyword>
<keyword evidence="5" id="KW-0539">Nucleus</keyword>
<evidence type="ECO:0000256" key="5">
    <source>
        <dbReference type="ARBA" id="ARBA00023242"/>
    </source>
</evidence>
<feature type="compositionally biased region" description="Basic and acidic residues" evidence="6">
    <location>
        <begin position="661"/>
        <end position="674"/>
    </location>
</feature>
<dbReference type="GO" id="GO:0032040">
    <property type="term" value="C:small-subunit processome"/>
    <property type="evidence" value="ECO:0007669"/>
    <property type="project" value="TreeGrafter"/>
</dbReference>
<name>A0A316VSG6_9BASI</name>
<feature type="region of interest" description="Disordered" evidence="6">
    <location>
        <begin position="570"/>
        <end position="877"/>
    </location>
</feature>
<feature type="domain" description="Nucleolar protein 10-like second" evidence="8">
    <location>
        <begin position="466"/>
        <end position="514"/>
    </location>
</feature>
<dbReference type="PANTHER" id="PTHR14927:SF0">
    <property type="entry name" value="NUCLEOLAR PROTEIN 10"/>
    <property type="match status" value="1"/>
</dbReference>
<protein>
    <submittedName>
        <fullName evidence="10">Uncharacterized protein</fullName>
    </submittedName>
</protein>
<dbReference type="InParanoid" id="A0A316VSG6"/>
<dbReference type="InterPro" id="IPR056551">
    <property type="entry name" value="Beta-prop_NOL10_N"/>
</dbReference>
<evidence type="ECO:0000259" key="8">
    <source>
        <dbReference type="Pfam" id="PF23097"/>
    </source>
</evidence>
<dbReference type="GeneID" id="37036549"/>
<dbReference type="Proteomes" id="UP000245783">
    <property type="component" value="Unassembled WGS sequence"/>
</dbReference>
<feature type="compositionally biased region" description="Gly residues" evidence="6">
    <location>
        <begin position="824"/>
        <end position="848"/>
    </location>
</feature>
<feature type="region of interest" description="Disordered" evidence="6">
    <location>
        <begin position="376"/>
        <end position="395"/>
    </location>
</feature>
<comment type="similarity">
    <text evidence="2">Belongs to the WD repeat NOL10/ENP2 family.</text>
</comment>
<feature type="compositionally biased region" description="Polar residues" evidence="6">
    <location>
        <begin position="384"/>
        <end position="395"/>
    </location>
</feature>
<organism evidence="10 11">
    <name type="scientific">Ceraceosorus guamensis</name>
    <dbReference type="NCBI Taxonomy" id="1522189"/>
    <lineage>
        <taxon>Eukaryota</taxon>
        <taxon>Fungi</taxon>
        <taxon>Dikarya</taxon>
        <taxon>Basidiomycota</taxon>
        <taxon>Ustilaginomycotina</taxon>
        <taxon>Exobasidiomycetes</taxon>
        <taxon>Ceraceosorales</taxon>
        <taxon>Ceraceosoraceae</taxon>
        <taxon>Ceraceosorus</taxon>
    </lineage>
</organism>
<accession>A0A316VSG6</accession>
<evidence type="ECO:0000259" key="9">
    <source>
        <dbReference type="Pfam" id="PF23098"/>
    </source>
</evidence>
<dbReference type="OrthoDB" id="273340at2759"/>
<dbReference type="InterPro" id="IPR015943">
    <property type="entry name" value="WD40/YVTN_repeat-like_dom_sf"/>
</dbReference>
<dbReference type="SUPFAM" id="SSF50978">
    <property type="entry name" value="WD40 repeat-like"/>
    <property type="match status" value="1"/>
</dbReference>
<sequence>MPVPTPSRVYTVSGGGGGAGESSTRSTSLPDLLRPHGSSNKRLSRKNASARARSIARAEELNKIELIQDFEFPEASNRIASTRDGNHIVATGTYKPSIRTWDNEQLSLKFQRVTEAENVDFELLSDDWTKMLLLQTDRTLELHARGGFHTRIRIPKFGRALAYHYNSAVAYVGAAGAEVYRLNLDQGRFLAPFELDQAGSAGRITGCNALDVNPAHGLMSLATEGDACVQLWDARSRNRVGSISIATRSTRQAALLSARNALPGISSVGDGDSVSSDKTITSLLSATCLRSAQDGLNLAVGTTTGHVQLYDYRMSNRAYKEKDQGFGLPINSLSWCGDAPRLLSGDAPSNSHHPRSEAKDCVLSADSKVIKIWSRSEQDDAAAQPSTSSTTNLASIPSSTASGDFNQVHHIPGTGMLVAAMEATRCAAWYVPTLGPAPAWCSFLDSLTDEMDGDVATLGKENKPGVYDDFKFVDKEELRLLNMEHMLGTDLLRPYMHGYFVHLRLYEKARLLANPTAYSDARERAIRENIEKASKSRIRPTLRDEERLRSAKKELEGIRVNRELALKIQRSEERASRAAATQAEGDRENAEDGADGEPQEPKVNAKASRRAEKMDAGKNLLRDDRFKEMFSDPAFEVDKNTREWRLLNPSGEAGVDINAQDSERQEREGRDRPYAKTAAELEDEDGWSERESLDPDDEGDRSDAGDSQQSDSEDEGALAGIDPRKRLGGKQGQTAQARGAGTRLIEDEDDSYGRGRAPSALGDRSKGSRSFSQQLKRGAASGQRDEEETLQAGSKEISFLPSSKRAEGDSSRGSSKNGKKGRAGKNGAGESFGAGLSRGAGKEQGVGVEGLEEDKRFGRKKRRVAGRSASRNVMLRR</sequence>